<keyword evidence="3" id="KW-1185">Reference proteome</keyword>
<protein>
    <submittedName>
        <fullName evidence="2">Uncharacterized protein</fullName>
    </submittedName>
</protein>
<dbReference type="Gene3D" id="2.40.70.10">
    <property type="entry name" value="Acid Proteases"/>
    <property type="match status" value="1"/>
</dbReference>
<proteinExistence type="predicted"/>
<dbReference type="EMBL" id="JANPWB010000002">
    <property type="protein sequence ID" value="KAJ1208101.1"/>
    <property type="molecule type" value="Genomic_DNA"/>
</dbReference>
<dbReference type="Proteomes" id="UP001066276">
    <property type="component" value="Chromosome 1_2"/>
</dbReference>
<organism evidence="2 3">
    <name type="scientific">Pleurodeles waltl</name>
    <name type="common">Iberian ribbed newt</name>
    <dbReference type="NCBI Taxonomy" id="8319"/>
    <lineage>
        <taxon>Eukaryota</taxon>
        <taxon>Metazoa</taxon>
        <taxon>Chordata</taxon>
        <taxon>Craniata</taxon>
        <taxon>Vertebrata</taxon>
        <taxon>Euteleostomi</taxon>
        <taxon>Amphibia</taxon>
        <taxon>Batrachia</taxon>
        <taxon>Caudata</taxon>
        <taxon>Salamandroidea</taxon>
        <taxon>Salamandridae</taxon>
        <taxon>Pleurodelinae</taxon>
        <taxon>Pleurodeles</taxon>
    </lineage>
</organism>
<evidence type="ECO:0000313" key="2">
    <source>
        <dbReference type="EMBL" id="KAJ1208101.1"/>
    </source>
</evidence>
<evidence type="ECO:0000313" key="3">
    <source>
        <dbReference type="Proteomes" id="UP001066276"/>
    </source>
</evidence>
<feature type="compositionally biased region" description="Basic and acidic residues" evidence="1">
    <location>
        <begin position="54"/>
        <end position="74"/>
    </location>
</feature>
<accession>A0AAV7W565</accession>
<name>A0AAV7W565_PLEWA</name>
<feature type="compositionally biased region" description="Basic residues" evidence="1">
    <location>
        <begin position="76"/>
        <end position="85"/>
    </location>
</feature>
<dbReference type="InterPro" id="IPR021109">
    <property type="entry name" value="Peptidase_aspartic_dom_sf"/>
</dbReference>
<dbReference type="AlphaFoldDB" id="A0AAV7W565"/>
<reference evidence="2" key="1">
    <citation type="journal article" date="2022" name="bioRxiv">
        <title>Sequencing and chromosome-scale assembly of the giantPleurodeles waltlgenome.</title>
        <authorList>
            <person name="Brown T."/>
            <person name="Elewa A."/>
            <person name="Iarovenko S."/>
            <person name="Subramanian E."/>
            <person name="Araus A.J."/>
            <person name="Petzold A."/>
            <person name="Susuki M."/>
            <person name="Suzuki K.-i.T."/>
            <person name="Hayashi T."/>
            <person name="Toyoda A."/>
            <person name="Oliveira C."/>
            <person name="Osipova E."/>
            <person name="Leigh N.D."/>
            <person name="Simon A."/>
            <person name="Yun M.H."/>
        </authorList>
    </citation>
    <scope>NUCLEOTIDE SEQUENCE</scope>
    <source>
        <strain evidence="2">20211129_DDA</strain>
        <tissue evidence="2">Liver</tissue>
    </source>
</reference>
<comment type="caution">
    <text evidence="2">The sequence shown here is derived from an EMBL/GenBank/DDBJ whole genome shotgun (WGS) entry which is preliminary data.</text>
</comment>
<sequence>MLRWRRGCREKNRHIHSYAAQPELAHALKGAGVTPAREGNAGKKEEEEESVETATREIPRGETKLSEKTRDPTVKHQNRIRRKPKLINTMRTPEAPLDKEDIDDDEDTDRAVHVMHAMQPGDFSRRHILKCAVRGSGHEVPAMSDTGASINILAQSLLKTLPLQPVLHPTTVKVFAYGS</sequence>
<evidence type="ECO:0000256" key="1">
    <source>
        <dbReference type="SAM" id="MobiDB-lite"/>
    </source>
</evidence>
<feature type="region of interest" description="Disordered" evidence="1">
    <location>
        <begin position="29"/>
        <end position="104"/>
    </location>
</feature>
<gene>
    <name evidence="2" type="ORF">NDU88_003490</name>
</gene>